<proteinExistence type="predicted"/>
<organism evidence="2">
    <name type="scientific">Rhizophora mucronata</name>
    <name type="common">Asiatic mangrove</name>
    <dbReference type="NCBI Taxonomy" id="61149"/>
    <lineage>
        <taxon>Eukaryota</taxon>
        <taxon>Viridiplantae</taxon>
        <taxon>Streptophyta</taxon>
        <taxon>Embryophyta</taxon>
        <taxon>Tracheophyta</taxon>
        <taxon>Spermatophyta</taxon>
        <taxon>Magnoliopsida</taxon>
        <taxon>eudicotyledons</taxon>
        <taxon>Gunneridae</taxon>
        <taxon>Pentapetalae</taxon>
        <taxon>rosids</taxon>
        <taxon>fabids</taxon>
        <taxon>Malpighiales</taxon>
        <taxon>Rhizophoraceae</taxon>
        <taxon>Rhizophora</taxon>
    </lineage>
</organism>
<feature type="compositionally biased region" description="Basic and acidic residues" evidence="1">
    <location>
        <begin position="1"/>
        <end position="12"/>
    </location>
</feature>
<reference evidence="2" key="1">
    <citation type="submission" date="2018-02" db="EMBL/GenBank/DDBJ databases">
        <title>Rhizophora mucronata_Transcriptome.</title>
        <authorList>
            <person name="Meera S.P."/>
            <person name="Sreeshan A."/>
            <person name="Augustine A."/>
        </authorList>
    </citation>
    <scope>NUCLEOTIDE SEQUENCE</scope>
    <source>
        <tissue evidence="2">Leaf</tissue>
    </source>
</reference>
<evidence type="ECO:0000313" key="2">
    <source>
        <dbReference type="EMBL" id="MBW85201.1"/>
    </source>
</evidence>
<dbReference type="AlphaFoldDB" id="A0A2P2IVF0"/>
<accession>A0A2P2IVF0</accession>
<protein>
    <submittedName>
        <fullName evidence="2">Uncharacterized protein</fullName>
    </submittedName>
</protein>
<sequence>MNYDHRMPRHTAEQNSNHLRAKLSVKR</sequence>
<evidence type="ECO:0000256" key="1">
    <source>
        <dbReference type="SAM" id="MobiDB-lite"/>
    </source>
</evidence>
<dbReference type="EMBL" id="GGEC01004718">
    <property type="protein sequence ID" value="MBW85201.1"/>
    <property type="molecule type" value="Transcribed_RNA"/>
</dbReference>
<name>A0A2P2IVF0_RHIMU</name>
<feature type="region of interest" description="Disordered" evidence="1">
    <location>
        <begin position="1"/>
        <end position="27"/>
    </location>
</feature>